<dbReference type="GO" id="GO:0006355">
    <property type="term" value="P:regulation of DNA-templated transcription"/>
    <property type="evidence" value="ECO:0007669"/>
    <property type="project" value="InterPro"/>
</dbReference>
<dbReference type="GO" id="GO:0003677">
    <property type="term" value="F:DNA binding"/>
    <property type="evidence" value="ECO:0007669"/>
    <property type="project" value="UniProtKB-KW"/>
</dbReference>
<dbReference type="CDD" id="cd00038">
    <property type="entry name" value="CAP_ED"/>
    <property type="match status" value="1"/>
</dbReference>
<dbReference type="Pfam" id="PF13545">
    <property type="entry name" value="HTH_Crp_2"/>
    <property type="match status" value="1"/>
</dbReference>
<evidence type="ECO:0000259" key="4">
    <source>
        <dbReference type="PROSITE" id="PS50042"/>
    </source>
</evidence>
<dbReference type="SUPFAM" id="SSF51206">
    <property type="entry name" value="cAMP-binding domain-like"/>
    <property type="match status" value="1"/>
</dbReference>
<dbReference type="PROSITE" id="PS50042">
    <property type="entry name" value="CNMP_BINDING_3"/>
    <property type="match status" value="1"/>
</dbReference>
<dbReference type="InterPro" id="IPR036390">
    <property type="entry name" value="WH_DNA-bd_sf"/>
</dbReference>
<evidence type="ECO:0000313" key="7">
    <source>
        <dbReference type="Proteomes" id="UP000886804"/>
    </source>
</evidence>
<dbReference type="AlphaFoldDB" id="A0A9D2L9E5"/>
<keyword evidence="2" id="KW-0238">DNA-binding</keyword>
<dbReference type="InterPro" id="IPR014710">
    <property type="entry name" value="RmlC-like_jellyroll"/>
</dbReference>
<evidence type="ECO:0000256" key="2">
    <source>
        <dbReference type="ARBA" id="ARBA00023125"/>
    </source>
</evidence>
<dbReference type="Gene3D" id="2.60.120.10">
    <property type="entry name" value="Jelly Rolls"/>
    <property type="match status" value="1"/>
</dbReference>
<reference evidence="6" key="1">
    <citation type="journal article" date="2021" name="PeerJ">
        <title>Extensive microbial diversity within the chicken gut microbiome revealed by metagenomics and culture.</title>
        <authorList>
            <person name="Gilroy R."/>
            <person name="Ravi A."/>
            <person name="Getino M."/>
            <person name="Pursley I."/>
            <person name="Horton D.L."/>
            <person name="Alikhan N.F."/>
            <person name="Baker D."/>
            <person name="Gharbi K."/>
            <person name="Hall N."/>
            <person name="Watson M."/>
            <person name="Adriaenssens E.M."/>
            <person name="Foster-Nyarko E."/>
            <person name="Jarju S."/>
            <person name="Secka A."/>
            <person name="Antonio M."/>
            <person name="Oren A."/>
            <person name="Chaudhuri R.R."/>
            <person name="La Ragione R."/>
            <person name="Hildebrand F."/>
            <person name="Pallen M.J."/>
        </authorList>
    </citation>
    <scope>NUCLEOTIDE SEQUENCE</scope>
    <source>
        <strain evidence="6">CHK188-4685</strain>
    </source>
</reference>
<dbReference type="PROSITE" id="PS51063">
    <property type="entry name" value="HTH_CRP_2"/>
    <property type="match status" value="1"/>
</dbReference>
<protein>
    <submittedName>
        <fullName evidence="6">Crp/Fnr family transcriptional regulator</fullName>
    </submittedName>
</protein>
<evidence type="ECO:0000259" key="5">
    <source>
        <dbReference type="PROSITE" id="PS51063"/>
    </source>
</evidence>
<comment type="caution">
    <text evidence="6">The sequence shown here is derived from an EMBL/GenBank/DDBJ whole genome shotgun (WGS) entry which is preliminary data.</text>
</comment>
<accession>A0A9D2L9E5</accession>
<evidence type="ECO:0000313" key="6">
    <source>
        <dbReference type="EMBL" id="HJB08291.1"/>
    </source>
</evidence>
<dbReference type="Pfam" id="PF00027">
    <property type="entry name" value="cNMP_binding"/>
    <property type="match status" value="1"/>
</dbReference>
<name>A0A9D2L9E5_9FIRM</name>
<dbReference type="Proteomes" id="UP000886804">
    <property type="component" value="Unassembled WGS sequence"/>
</dbReference>
<feature type="domain" description="Cyclic nucleotide-binding" evidence="4">
    <location>
        <begin position="9"/>
        <end position="107"/>
    </location>
</feature>
<keyword evidence="3" id="KW-0804">Transcription</keyword>
<proteinExistence type="predicted"/>
<dbReference type="SMART" id="SM00419">
    <property type="entry name" value="HTH_CRP"/>
    <property type="match status" value="1"/>
</dbReference>
<reference evidence="6" key="2">
    <citation type="submission" date="2021-04" db="EMBL/GenBank/DDBJ databases">
        <authorList>
            <person name="Gilroy R."/>
        </authorList>
    </citation>
    <scope>NUCLEOTIDE SEQUENCE</scope>
    <source>
        <strain evidence="6">CHK188-4685</strain>
    </source>
</reference>
<sequence>MTEYFQKKLFYNISLDEYHKLLTCLKARERHFLNGETICDFDQGFHSIGILGKGSALVVRYEVNGTRTILERLEPQGLFGQFISYQGSPLAGISVVAAAPCDVLFIDCDCISSPCSKACFHHSQLIRNLLGMISDRALHLSQRVEVLSQRSIREKLICYFLQLAGNQNSQEFTLPFTMVDLADYLSIDRSAMTREMKHMKEEGLIEVNRKQIRLHLEGI</sequence>
<evidence type="ECO:0000256" key="1">
    <source>
        <dbReference type="ARBA" id="ARBA00023015"/>
    </source>
</evidence>
<dbReference type="SUPFAM" id="SSF46785">
    <property type="entry name" value="Winged helix' DNA-binding domain"/>
    <property type="match status" value="1"/>
</dbReference>
<feature type="domain" description="HTH crp-type" evidence="5">
    <location>
        <begin position="150"/>
        <end position="218"/>
    </location>
</feature>
<dbReference type="InterPro" id="IPR000595">
    <property type="entry name" value="cNMP-bd_dom"/>
</dbReference>
<dbReference type="InterPro" id="IPR018490">
    <property type="entry name" value="cNMP-bd_dom_sf"/>
</dbReference>
<gene>
    <name evidence="6" type="ORF">H9716_10600</name>
</gene>
<dbReference type="EMBL" id="DWYS01000125">
    <property type="protein sequence ID" value="HJB08291.1"/>
    <property type="molecule type" value="Genomic_DNA"/>
</dbReference>
<organism evidence="6 7">
    <name type="scientific">Candidatus Enterocloster faecavium</name>
    <dbReference type="NCBI Taxonomy" id="2838560"/>
    <lineage>
        <taxon>Bacteria</taxon>
        <taxon>Bacillati</taxon>
        <taxon>Bacillota</taxon>
        <taxon>Clostridia</taxon>
        <taxon>Lachnospirales</taxon>
        <taxon>Lachnospiraceae</taxon>
        <taxon>Enterocloster</taxon>
    </lineage>
</organism>
<dbReference type="InterPro" id="IPR012318">
    <property type="entry name" value="HTH_CRP"/>
</dbReference>
<keyword evidence="1" id="KW-0805">Transcription regulation</keyword>
<evidence type="ECO:0000256" key="3">
    <source>
        <dbReference type="ARBA" id="ARBA00023163"/>
    </source>
</evidence>